<comment type="similarity">
    <text evidence="7">Belongs to the binding-protein-dependent transport system permease family.</text>
</comment>
<accession>A0A7W9J6Z8</accession>
<evidence type="ECO:0000256" key="4">
    <source>
        <dbReference type="ARBA" id="ARBA00022692"/>
    </source>
</evidence>
<keyword evidence="5 7" id="KW-1133">Transmembrane helix</keyword>
<protein>
    <submittedName>
        <fullName evidence="9">Cellobiose transport system permease protein</fullName>
    </submittedName>
</protein>
<evidence type="ECO:0000313" key="9">
    <source>
        <dbReference type="EMBL" id="MBB5836540.1"/>
    </source>
</evidence>
<dbReference type="CDD" id="cd06261">
    <property type="entry name" value="TM_PBP2"/>
    <property type="match status" value="1"/>
</dbReference>
<dbReference type="GO" id="GO:0055085">
    <property type="term" value="P:transmembrane transport"/>
    <property type="evidence" value="ECO:0007669"/>
    <property type="project" value="InterPro"/>
</dbReference>
<dbReference type="InterPro" id="IPR035906">
    <property type="entry name" value="MetI-like_sf"/>
</dbReference>
<keyword evidence="10" id="KW-1185">Reference proteome</keyword>
<feature type="transmembrane region" description="Helical" evidence="7">
    <location>
        <begin position="241"/>
        <end position="265"/>
    </location>
</feature>
<comment type="subcellular location">
    <subcellularLocation>
        <location evidence="1 7">Cell membrane</location>
        <topology evidence="1 7">Multi-pass membrane protein</topology>
    </subcellularLocation>
</comment>
<dbReference type="AlphaFoldDB" id="A0A7W9J6Z8"/>
<dbReference type="EMBL" id="JACHMY010000001">
    <property type="protein sequence ID" value="MBB5836540.1"/>
    <property type="molecule type" value="Genomic_DNA"/>
</dbReference>
<proteinExistence type="inferred from homology"/>
<dbReference type="InterPro" id="IPR000515">
    <property type="entry name" value="MetI-like"/>
</dbReference>
<feature type="transmembrane region" description="Helical" evidence="7">
    <location>
        <begin position="12"/>
        <end position="30"/>
    </location>
</feature>
<feature type="domain" description="ABC transmembrane type-1" evidence="8">
    <location>
        <begin position="70"/>
        <end position="260"/>
    </location>
</feature>
<keyword evidence="2 7" id="KW-0813">Transport</keyword>
<dbReference type="PANTHER" id="PTHR43744">
    <property type="entry name" value="ABC TRANSPORTER PERMEASE PROTEIN MG189-RELATED-RELATED"/>
    <property type="match status" value="1"/>
</dbReference>
<dbReference type="Gene3D" id="1.10.3720.10">
    <property type="entry name" value="MetI-like"/>
    <property type="match status" value="1"/>
</dbReference>
<keyword evidence="3" id="KW-1003">Cell membrane</keyword>
<dbReference type="SUPFAM" id="SSF161098">
    <property type="entry name" value="MetI-like"/>
    <property type="match status" value="1"/>
</dbReference>
<sequence length="275" mass="30369">MRTEKVREVTSHVVLMFGVLVSLFPFYWMLVMASNTTPDIFAYPPKLLVGSHLLENMRNVLDNIDFFGAMLLTLFASLGVTVLVLFFDSLAAFAFAKYEFPGRNLLFGILLVTFMIPSQLALVPQFVTLAEFGWIGSLKALIIPGAANAFGIFWMRQYAKGAIPDELISAAKVDGAGFFRQYLTVGLPVLRPGLAFLGIFTFINVWNDYLWPLIVMTDPNRLTLQVALQQLNGVYGTDYSMVMAGALMSVIPLIGVFIIGGRHFIADIAAGAMKF</sequence>
<keyword evidence="6 7" id="KW-0472">Membrane</keyword>
<feature type="transmembrane region" description="Helical" evidence="7">
    <location>
        <begin position="66"/>
        <end position="93"/>
    </location>
</feature>
<evidence type="ECO:0000256" key="5">
    <source>
        <dbReference type="ARBA" id="ARBA00022989"/>
    </source>
</evidence>
<evidence type="ECO:0000256" key="3">
    <source>
        <dbReference type="ARBA" id="ARBA00022475"/>
    </source>
</evidence>
<dbReference type="Proteomes" id="UP000549971">
    <property type="component" value="Unassembled WGS sequence"/>
</dbReference>
<evidence type="ECO:0000256" key="6">
    <source>
        <dbReference type="ARBA" id="ARBA00023136"/>
    </source>
</evidence>
<evidence type="ECO:0000259" key="8">
    <source>
        <dbReference type="PROSITE" id="PS50928"/>
    </source>
</evidence>
<dbReference type="PROSITE" id="PS50928">
    <property type="entry name" value="ABC_TM1"/>
    <property type="match status" value="1"/>
</dbReference>
<evidence type="ECO:0000256" key="1">
    <source>
        <dbReference type="ARBA" id="ARBA00004651"/>
    </source>
</evidence>
<name>A0A7W9J6Z8_9ACTN</name>
<feature type="transmembrane region" description="Helical" evidence="7">
    <location>
        <begin position="189"/>
        <end position="206"/>
    </location>
</feature>
<dbReference type="Pfam" id="PF00528">
    <property type="entry name" value="BPD_transp_1"/>
    <property type="match status" value="1"/>
</dbReference>
<dbReference type="PANTHER" id="PTHR43744:SF12">
    <property type="entry name" value="ABC TRANSPORTER PERMEASE PROTEIN MG189-RELATED"/>
    <property type="match status" value="1"/>
</dbReference>
<organism evidence="9 10">
    <name type="scientific">Kribbella italica</name>
    <dbReference type="NCBI Taxonomy" id="1540520"/>
    <lineage>
        <taxon>Bacteria</taxon>
        <taxon>Bacillati</taxon>
        <taxon>Actinomycetota</taxon>
        <taxon>Actinomycetes</taxon>
        <taxon>Propionibacteriales</taxon>
        <taxon>Kribbellaceae</taxon>
        <taxon>Kribbella</taxon>
    </lineage>
</organism>
<keyword evidence="4 7" id="KW-0812">Transmembrane</keyword>
<dbReference type="RefSeq" id="WP_184796042.1">
    <property type="nucleotide sequence ID" value="NZ_JACHMY010000001.1"/>
</dbReference>
<evidence type="ECO:0000256" key="2">
    <source>
        <dbReference type="ARBA" id="ARBA00022448"/>
    </source>
</evidence>
<evidence type="ECO:0000256" key="7">
    <source>
        <dbReference type="RuleBase" id="RU363032"/>
    </source>
</evidence>
<evidence type="ECO:0000313" key="10">
    <source>
        <dbReference type="Proteomes" id="UP000549971"/>
    </source>
</evidence>
<feature type="transmembrane region" description="Helical" evidence="7">
    <location>
        <begin position="105"/>
        <end position="126"/>
    </location>
</feature>
<gene>
    <name evidence="9" type="ORF">HDA39_003274</name>
</gene>
<reference evidence="9 10" key="1">
    <citation type="submission" date="2020-08" db="EMBL/GenBank/DDBJ databases">
        <title>Sequencing the genomes of 1000 actinobacteria strains.</title>
        <authorList>
            <person name="Klenk H.-P."/>
        </authorList>
    </citation>
    <scope>NUCLEOTIDE SEQUENCE [LARGE SCALE GENOMIC DNA]</scope>
    <source>
        <strain evidence="9 10">DSM 28967</strain>
    </source>
</reference>
<feature type="transmembrane region" description="Helical" evidence="7">
    <location>
        <begin position="132"/>
        <end position="154"/>
    </location>
</feature>
<dbReference type="GO" id="GO:0005886">
    <property type="term" value="C:plasma membrane"/>
    <property type="evidence" value="ECO:0007669"/>
    <property type="project" value="UniProtKB-SubCell"/>
</dbReference>
<comment type="caution">
    <text evidence="9">The sequence shown here is derived from an EMBL/GenBank/DDBJ whole genome shotgun (WGS) entry which is preliminary data.</text>
</comment>